<reference evidence="2" key="1">
    <citation type="journal article" date="2019" name="Philos. Trans. R. Soc. Lond., B, Biol. Sci.">
        <title>Targeted metagenomic recovery of four divergent viruses reveals shared and distinctive characteristics of giant viruses of marine eukaryotes.</title>
        <authorList>
            <person name="Needham D.M."/>
            <person name="Poirier C."/>
            <person name="Hehenberger E."/>
            <person name="Jimenez V."/>
            <person name="Swalwell J.E."/>
            <person name="Santoro A.E."/>
            <person name="Worden A.Z."/>
        </authorList>
    </citation>
    <scope>NUCLEOTIDE SEQUENCE</scope>
    <source>
        <strain evidence="2">OPacV-662</strain>
    </source>
</reference>
<feature type="transmembrane region" description="Helical" evidence="1">
    <location>
        <begin position="6"/>
        <end position="23"/>
    </location>
</feature>
<feature type="transmembrane region" description="Helical" evidence="1">
    <location>
        <begin position="109"/>
        <end position="130"/>
    </location>
</feature>
<proteinExistence type="predicted"/>
<feature type="transmembrane region" description="Helical" evidence="1">
    <location>
        <begin position="136"/>
        <end position="159"/>
    </location>
</feature>
<dbReference type="EMBL" id="MN448271">
    <property type="protein sequence ID" value="QFG73801.1"/>
    <property type="molecule type" value="Genomic_DNA"/>
</dbReference>
<keyword evidence="1" id="KW-0472">Membrane</keyword>
<sequence>MIIKHSISTLLSSAVLTSYYIIFSKSAQPYHMHKYWLGIQAVKSLTFIFQIPSAIGAVVWYMWATRQKHKKGLFTKIPPMYIIWVFLMASLAWPWLLPKNLPSKPYQAILCCIPLWIASISVIMMVAGTFEVGAPTIPTVAVIYLAITVVLIDGIGWSAKLIHDSLNIS</sequence>
<evidence type="ECO:0000256" key="1">
    <source>
        <dbReference type="SAM" id="Phobius"/>
    </source>
</evidence>
<accession>A0A5J6VK49</accession>
<feature type="transmembrane region" description="Helical" evidence="1">
    <location>
        <begin position="81"/>
        <end position="97"/>
    </location>
</feature>
<feature type="transmembrane region" description="Helical" evidence="1">
    <location>
        <begin position="35"/>
        <end position="61"/>
    </location>
</feature>
<keyword evidence="1" id="KW-1133">Transmembrane helix</keyword>
<evidence type="ECO:0000313" key="2">
    <source>
        <dbReference type="EMBL" id="QFG73801.1"/>
    </source>
</evidence>
<name>A0A5J6VK49_9VIRU</name>
<keyword evidence="1" id="KW-0812">Transmembrane</keyword>
<organism evidence="2">
    <name type="scientific">Megaviridae environmental sample</name>
    <dbReference type="NCBI Taxonomy" id="1737588"/>
    <lineage>
        <taxon>Viruses</taxon>
        <taxon>Varidnaviria</taxon>
        <taxon>Bamfordvirae</taxon>
        <taxon>Nucleocytoviricota</taxon>
        <taxon>Megaviricetes</taxon>
        <taxon>Imitervirales</taxon>
        <taxon>Mimiviridae</taxon>
        <taxon>environmental samples</taxon>
    </lineage>
</organism>
<protein>
    <submittedName>
        <fullName evidence="2">Uncharacterized protein</fullName>
    </submittedName>
</protein>